<accession>A0A2H3JQD2</accession>
<feature type="non-terminal residue" evidence="1">
    <location>
        <position position="57"/>
    </location>
</feature>
<evidence type="ECO:0000313" key="1">
    <source>
        <dbReference type="EMBL" id="PCH44356.1"/>
    </source>
</evidence>
<evidence type="ECO:0008006" key="3">
    <source>
        <dbReference type="Google" id="ProtNLM"/>
    </source>
</evidence>
<name>A0A2H3JQD2_WOLCO</name>
<feature type="non-terminal residue" evidence="1">
    <location>
        <position position="1"/>
    </location>
</feature>
<dbReference type="STRING" id="742152.A0A2H3JQD2"/>
<organism evidence="1 2">
    <name type="scientific">Wolfiporia cocos (strain MD-104)</name>
    <name type="common">Brown rot fungus</name>
    <dbReference type="NCBI Taxonomy" id="742152"/>
    <lineage>
        <taxon>Eukaryota</taxon>
        <taxon>Fungi</taxon>
        <taxon>Dikarya</taxon>
        <taxon>Basidiomycota</taxon>
        <taxon>Agaricomycotina</taxon>
        <taxon>Agaricomycetes</taxon>
        <taxon>Polyporales</taxon>
        <taxon>Phaeolaceae</taxon>
        <taxon>Wolfiporia</taxon>
    </lineage>
</organism>
<dbReference type="GO" id="GO:0003676">
    <property type="term" value="F:nucleic acid binding"/>
    <property type="evidence" value="ECO:0007669"/>
    <property type="project" value="InterPro"/>
</dbReference>
<dbReference type="InterPro" id="IPR036397">
    <property type="entry name" value="RNaseH_sf"/>
</dbReference>
<dbReference type="OMA" id="SRCARDW"/>
<sequence>EHGVAVIISSPYHPQGNGIAEHDGQTLKNAILKACSRCARDWPLYLNAALLAIHTTT</sequence>
<gene>
    <name evidence="1" type="ORF">WOLCODRAFT_56609</name>
</gene>
<keyword evidence="2" id="KW-1185">Reference proteome</keyword>
<protein>
    <recommendedName>
        <fullName evidence="3">Integrase catalytic domain-containing protein</fullName>
    </recommendedName>
</protein>
<reference evidence="1 2" key="1">
    <citation type="journal article" date="2012" name="Science">
        <title>The Paleozoic origin of enzymatic lignin decomposition reconstructed from 31 fungal genomes.</title>
        <authorList>
            <person name="Floudas D."/>
            <person name="Binder M."/>
            <person name="Riley R."/>
            <person name="Barry K."/>
            <person name="Blanchette R.A."/>
            <person name="Henrissat B."/>
            <person name="Martinez A.T."/>
            <person name="Otillar R."/>
            <person name="Spatafora J.W."/>
            <person name="Yadav J.S."/>
            <person name="Aerts A."/>
            <person name="Benoit I."/>
            <person name="Boyd A."/>
            <person name="Carlson A."/>
            <person name="Copeland A."/>
            <person name="Coutinho P.M."/>
            <person name="de Vries R.P."/>
            <person name="Ferreira P."/>
            <person name="Findley K."/>
            <person name="Foster B."/>
            <person name="Gaskell J."/>
            <person name="Glotzer D."/>
            <person name="Gorecki P."/>
            <person name="Heitman J."/>
            <person name="Hesse C."/>
            <person name="Hori C."/>
            <person name="Igarashi K."/>
            <person name="Jurgens J.A."/>
            <person name="Kallen N."/>
            <person name="Kersten P."/>
            <person name="Kohler A."/>
            <person name="Kuees U."/>
            <person name="Kumar T.K.A."/>
            <person name="Kuo A."/>
            <person name="LaButti K."/>
            <person name="Larrondo L.F."/>
            <person name="Lindquist E."/>
            <person name="Ling A."/>
            <person name="Lombard V."/>
            <person name="Lucas S."/>
            <person name="Lundell T."/>
            <person name="Martin R."/>
            <person name="McLaughlin D.J."/>
            <person name="Morgenstern I."/>
            <person name="Morin E."/>
            <person name="Murat C."/>
            <person name="Nagy L.G."/>
            <person name="Nolan M."/>
            <person name="Ohm R.A."/>
            <person name="Patyshakuliyeva A."/>
            <person name="Rokas A."/>
            <person name="Ruiz-Duenas F.J."/>
            <person name="Sabat G."/>
            <person name="Salamov A."/>
            <person name="Samejima M."/>
            <person name="Schmutz J."/>
            <person name="Slot J.C."/>
            <person name="St John F."/>
            <person name="Stenlid J."/>
            <person name="Sun H."/>
            <person name="Sun S."/>
            <person name="Syed K."/>
            <person name="Tsang A."/>
            <person name="Wiebenga A."/>
            <person name="Young D."/>
            <person name="Pisabarro A."/>
            <person name="Eastwood D.C."/>
            <person name="Martin F."/>
            <person name="Cullen D."/>
            <person name="Grigoriev I.V."/>
            <person name="Hibbett D.S."/>
        </authorList>
    </citation>
    <scope>NUCLEOTIDE SEQUENCE [LARGE SCALE GENOMIC DNA]</scope>
    <source>
        <strain evidence="1 2">MD-104</strain>
    </source>
</reference>
<dbReference type="Proteomes" id="UP000218811">
    <property type="component" value="Unassembled WGS sequence"/>
</dbReference>
<dbReference type="EMBL" id="KB468157">
    <property type="protein sequence ID" value="PCH44356.1"/>
    <property type="molecule type" value="Genomic_DNA"/>
</dbReference>
<dbReference type="Gene3D" id="3.30.420.10">
    <property type="entry name" value="Ribonuclease H-like superfamily/Ribonuclease H"/>
    <property type="match status" value="1"/>
</dbReference>
<evidence type="ECO:0000313" key="2">
    <source>
        <dbReference type="Proteomes" id="UP000218811"/>
    </source>
</evidence>
<dbReference type="OrthoDB" id="2732387at2759"/>
<dbReference type="InterPro" id="IPR012337">
    <property type="entry name" value="RNaseH-like_sf"/>
</dbReference>
<dbReference type="AlphaFoldDB" id="A0A2H3JQD2"/>
<proteinExistence type="predicted"/>
<dbReference type="SUPFAM" id="SSF53098">
    <property type="entry name" value="Ribonuclease H-like"/>
    <property type="match status" value="1"/>
</dbReference>